<comment type="caution">
    <text evidence="8">The sequence shown here is derived from an EMBL/GenBank/DDBJ whole genome shotgun (WGS) entry which is preliminary data.</text>
</comment>
<dbReference type="InterPro" id="IPR000297">
    <property type="entry name" value="PPIase_PpiC"/>
</dbReference>
<dbReference type="Pfam" id="PF00498">
    <property type="entry name" value="FHA"/>
    <property type="match status" value="1"/>
</dbReference>
<dbReference type="Proteomes" id="UP001497392">
    <property type="component" value="Unassembled WGS sequence"/>
</dbReference>
<dbReference type="PROSITE" id="PS01096">
    <property type="entry name" value="PPIC_PPIASE_1"/>
    <property type="match status" value="1"/>
</dbReference>
<evidence type="ECO:0000256" key="1">
    <source>
        <dbReference type="ARBA" id="ARBA00000971"/>
    </source>
</evidence>
<evidence type="ECO:0000256" key="4">
    <source>
        <dbReference type="PROSITE-ProRule" id="PRU00278"/>
    </source>
</evidence>
<dbReference type="PANTHER" id="PTHR10657">
    <property type="entry name" value="PEPTIDYL-PROLYL CIS-TRANS ISOMERASE"/>
    <property type="match status" value="1"/>
</dbReference>
<comment type="catalytic activity">
    <reaction evidence="1 5">
        <text>[protein]-peptidylproline (omega=180) = [protein]-peptidylproline (omega=0)</text>
        <dbReference type="Rhea" id="RHEA:16237"/>
        <dbReference type="Rhea" id="RHEA-COMP:10747"/>
        <dbReference type="Rhea" id="RHEA-COMP:10748"/>
        <dbReference type="ChEBI" id="CHEBI:83833"/>
        <dbReference type="ChEBI" id="CHEBI:83834"/>
        <dbReference type="EC" id="5.2.1.8"/>
    </reaction>
</comment>
<dbReference type="PROSITE" id="PS50198">
    <property type="entry name" value="PPIC_PPIASE_2"/>
    <property type="match status" value="1"/>
</dbReference>
<evidence type="ECO:0000259" key="7">
    <source>
        <dbReference type="PROSITE" id="PS50198"/>
    </source>
</evidence>
<organism evidence="8 9">
    <name type="scientific">Coccomyxa viridis</name>
    <dbReference type="NCBI Taxonomy" id="1274662"/>
    <lineage>
        <taxon>Eukaryota</taxon>
        <taxon>Viridiplantae</taxon>
        <taxon>Chlorophyta</taxon>
        <taxon>core chlorophytes</taxon>
        <taxon>Trebouxiophyceae</taxon>
        <taxon>Trebouxiophyceae incertae sedis</taxon>
        <taxon>Coccomyxaceae</taxon>
        <taxon>Coccomyxa</taxon>
    </lineage>
</organism>
<accession>A0ABP1GCV4</accession>
<keyword evidence="2 4" id="KW-0697">Rotamase</keyword>
<dbReference type="EMBL" id="CAXHTA020000020">
    <property type="protein sequence ID" value="CAL5229135.1"/>
    <property type="molecule type" value="Genomic_DNA"/>
</dbReference>
<dbReference type="SUPFAM" id="SSF49879">
    <property type="entry name" value="SMAD/FHA domain"/>
    <property type="match status" value="1"/>
</dbReference>
<evidence type="ECO:0000256" key="3">
    <source>
        <dbReference type="ARBA" id="ARBA00023235"/>
    </source>
</evidence>
<reference evidence="8 9" key="1">
    <citation type="submission" date="2024-06" db="EMBL/GenBank/DDBJ databases">
        <authorList>
            <person name="Kraege A."/>
            <person name="Thomma B."/>
        </authorList>
    </citation>
    <scope>NUCLEOTIDE SEQUENCE [LARGE SCALE GENOMIC DNA]</scope>
</reference>
<dbReference type="SMART" id="SM00240">
    <property type="entry name" value="FHA"/>
    <property type="match status" value="1"/>
</dbReference>
<dbReference type="EC" id="5.2.1.8" evidence="5"/>
<dbReference type="InterPro" id="IPR008984">
    <property type="entry name" value="SMAD_FHA_dom_sf"/>
</dbReference>
<protein>
    <recommendedName>
        <fullName evidence="5">Peptidyl-prolyl cis-trans isomerase</fullName>
        <ecNumber evidence="5">5.2.1.8</ecNumber>
    </recommendedName>
</protein>
<gene>
    <name evidence="8" type="primary">g12407</name>
    <name evidence="8" type="ORF">VP750_LOCUS11041</name>
</gene>
<evidence type="ECO:0000256" key="2">
    <source>
        <dbReference type="ARBA" id="ARBA00023110"/>
    </source>
</evidence>
<evidence type="ECO:0000256" key="5">
    <source>
        <dbReference type="RuleBase" id="RU363014"/>
    </source>
</evidence>
<dbReference type="InterPro" id="IPR023058">
    <property type="entry name" value="PPIase_PpiC_CS"/>
</dbReference>
<dbReference type="SUPFAM" id="SSF54534">
    <property type="entry name" value="FKBP-like"/>
    <property type="match status" value="1"/>
</dbReference>
<name>A0ABP1GCV4_9CHLO</name>
<evidence type="ECO:0000313" key="9">
    <source>
        <dbReference type="Proteomes" id="UP001497392"/>
    </source>
</evidence>
<proteinExistence type="predicted"/>
<dbReference type="PROSITE" id="PS50006">
    <property type="entry name" value="FHA_DOMAIN"/>
    <property type="match status" value="1"/>
</dbReference>
<sequence>MSFVPPPWAAAPTRPAKLTVLEGEDKPEREVDLGKRPHFVLGRVAETSDISLDDSSCSRQHAAIVHHKDGRLFVIDLQSTQGTFLDSKRLQPNKPKKLADGSILTFGTSSVRYVVKCDTAGTKRKHAGDSMGSERHPVRASHLLVKHKDVRRPSSWKEPTVTRTKEEAHQSIMAFRHDLVSGKAVFADLASRESHCSSARRGGDLGEFSPGQMQKPFEDATYALKVNELSEPVFTDSGVHLILRTG</sequence>
<feature type="domain" description="PpiC" evidence="7">
    <location>
        <begin position="135"/>
        <end position="246"/>
    </location>
</feature>
<evidence type="ECO:0000313" key="8">
    <source>
        <dbReference type="EMBL" id="CAL5229135.1"/>
    </source>
</evidence>
<keyword evidence="9" id="KW-1185">Reference proteome</keyword>
<dbReference type="InterPro" id="IPR000253">
    <property type="entry name" value="FHA_dom"/>
</dbReference>
<dbReference type="InterPro" id="IPR051370">
    <property type="entry name" value="PPIase_Pin1"/>
</dbReference>
<dbReference type="PANTHER" id="PTHR10657:SF4">
    <property type="entry name" value="PEPTIDYL-PROLYL CIS-TRANS ISOMERASE-RELATED"/>
    <property type="match status" value="1"/>
</dbReference>
<feature type="domain" description="FHA" evidence="6">
    <location>
        <begin position="39"/>
        <end position="90"/>
    </location>
</feature>
<dbReference type="Gene3D" id="2.60.200.20">
    <property type="match status" value="1"/>
</dbReference>
<keyword evidence="3 4" id="KW-0413">Isomerase</keyword>
<dbReference type="Gene3D" id="3.10.50.40">
    <property type="match status" value="1"/>
</dbReference>
<dbReference type="Pfam" id="PF00639">
    <property type="entry name" value="Rotamase"/>
    <property type="match status" value="1"/>
</dbReference>
<evidence type="ECO:0000259" key="6">
    <source>
        <dbReference type="PROSITE" id="PS50006"/>
    </source>
</evidence>
<dbReference type="InterPro" id="IPR046357">
    <property type="entry name" value="PPIase_dom_sf"/>
</dbReference>